<dbReference type="InterPro" id="IPR003352">
    <property type="entry name" value="PTS_EIIC"/>
</dbReference>
<feature type="transmembrane region" description="Helical" evidence="8">
    <location>
        <begin position="54"/>
        <end position="74"/>
    </location>
</feature>
<reference evidence="10 11" key="1">
    <citation type="submission" date="2017-05" db="EMBL/GenBank/DDBJ databases">
        <title>Vagococcus spp. assemblies.</title>
        <authorList>
            <person name="Gulvik C.A."/>
        </authorList>
    </citation>
    <scope>NUCLEOTIDE SEQUENCE [LARGE SCALE GENOMIC DNA]</scope>
    <source>
        <strain evidence="10 11">CCUG 41755</strain>
    </source>
</reference>
<feature type="transmembrane region" description="Helical" evidence="8">
    <location>
        <begin position="209"/>
        <end position="227"/>
    </location>
</feature>
<sequence>MTDTSKLGFKQSFFYVLNGTATGIVVGLIPNAVLGEVFKAFDGRFFEIAYQVVYSLQFATAAAIGVLVAVNFGFNTMQAATVGTACFVGSGAVTFKDGIWSGGGIGDLINVMITAGIACWIILKIKDRIGSFNAIGMPIFGGAVPAFIGVLLLPYVSLISKTIGDIINSFTLLEPMTMSILISIAFSLIIVSPISTAAIGIAIGLEGLSAGAAAIGVTACTAILLISSVKVNKIGTTLAILFGAMKMMLPNLVRNPIMLVPVVATGAVSGVVASLLNIQGIPASAGFGLVGLVGPIHAFQLVQGSFGVALLHVVIAFIIVPFGVGFIMDYICRVGLKLYTVDIFKYEE</sequence>
<evidence type="ECO:0000313" key="11">
    <source>
        <dbReference type="Proteomes" id="UP000287101"/>
    </source>
</evidence>
<comment type="caution">
    <text evidence="10">The sequence shown here is derived from an EMBL/GenBank/DDBJ whole genome shotgun (WGS) entry which is preliminary data.</text>
</comment>
<feature type="transmembrane region" description="Helical" evidence="8">
    <location>
        <begin position="135"/>
        <end position="159"/>
    </location>
</feature>
<dbReference type="RefSeq" id="WP_126831236.1">
    <property type="nucleotide sequence ID" value="NZ_CBCRYB010000004.1"/>
</dbReference>
<gene>
    <name evidence="10" type="ORF">CBF31_04670</name>
</gene>
<evidence type="ECO:0000256" key="6">
    <source>
        <dbReference type="ARBA" id="ARBA00022989"/>
    </source>
</evidence>
<dbReference type="Proteomes" id="UP000287101">
    <property type="component" value="Unassembled WGS sequence"/>
</dbReference>
<dbReference type="Pfam" id="PF13303">
    <property type="entry name" value="PTS_EIIC_2"/>
    <property type="match status" value="1"/>
</dbReference>
<evidence type="ECO:0000256" key="7">
    <source>
        <dbReference type="ARBA" id="ARBA00023136"/>
    </source>
</evidence>
<dbReference type="AlphaFoldDB" id="A0A430A7G0"/>
<dbReference type="OrthoDB" id="396983at2"/>
<keyword evidence="7 8" id="KW-0472">Membrane</keyword>
<dbReference type="GO" id="GO:0005886">
    <property type="term" value="C:plasma membrane"/>
    <property type="evidence" value="ECO:0007669"/>
    <property type="project" value="UniProtKB-SubCell"/>
</dbReference>
<evidence type="ECO:0000259" key="9">
    <source>
        <dbReference type="Pfam" id="PF13303"/>
    </source>
</evidence>
<keyword evidence="3" id="KW-1003">Cell membrane</keyword>
<feature type="transmembrane region" description="Helical" evidence="8">
    <location>
        <begin position="308"/>
        <end position="328"/>
    </location>
</feature>
<evidence type="ECO:0000256" key="1">
    <source>
        <dbReference type="ARBA" id="ARBA00004651"/>
    </source>
</evidence>
<evidence type="ECO:0000313" key="10">
    <source>
        <dbReference type="EMBL" id="RSU03025.1"/>
    </source>
</evidence>
<feature type="transmembrane region" description="Helical" evidence="8">
    <location>
        <begin position="180"/>
        <end position="203"/>
    </location>
</feature>
<organism evidence="10 11">
    <name type="scientific">Vagococcus fessus</name>
    <dbReference type="NCBI Taxonomy" id="120370"/>
    <lineage>
        <taxon>Bacteria</taxon>
        <taxon>Bacillati</taxon>
        <taxon>Bacillota</taxon>
        <taxon>Bacilli</taxon>
        <taxon>Lactobacillales</taxon>
        <taxon>Enterococcaceae</taxon>
        <taxon>Vagococcus</taxon>
    </lineage>
</organism>
<keyword evidence="4" id="KW-0762">Sugar transport</keyword>
<name>A0A430A7G0_9ENTE</name>
<accession>A0A430A7G0</accession>
<evidence type="ECO:0000256" key="3">
    <source>
        <dbReference type="ARBA" id="ARBA00022475"/>
    </source>
</evidence>
<evidence type="ECO:0000256" key="4">
    <source>
        <dbReference type="ARBA" id="ARBA00022597"/>
    </source>
</evidence>
<dbReference type="GO" id="GO:0009401">
    <property type="term" value="P:phosphoenolpyruvate-dependent sugar phosphotransferase system"/>
    <property type="evidence" value="ECO:0007669"/>
    <property type="project" value="InterPro"/>
</dbReference>
<proteinExistence type="predicted"/>
<dbReference type="GO" id="GO:0008982">
    <property type="term" value="F:protein-N(PI)-phosphohistidine-sugar phosphotransferase activity"/>
    <property type="evidence" value="ECO:0007669"/>
    <property type="project" value="InterPro"/>
</dbReference>
<feature type="domain" description="Phosphotransferase system EIIC" evidence="9">
    <location>
        <begin position="16"/>
        <end position="345"/>
    </location>
</feature>
<keyword evidence="6 8" id="KW-1133">Transmembrane helix</keyword>
<keyword evidence="2" id="KW-0813">Transport</keyword>
<comment type="subcellular location">
    <subcellularLocation>
        <location evidence="1">Cell membrane</location>
        <topology evidence="1">Multi-pass membrane protein</topology>
    </subcellularLocation>
</comment>
<feature type="transmembrane region" description="Helical" evidence="8">
    <location>
        <begin position="285"/>
        <end position="302"/>
    </location>
</feature>
<feature type="transmembrane region" description="Helical" evidence="8">
    <location>
        <begin position="259"/>
        <end position="278"/>
    </location>
</feature>
<evidence type="ECO:0000256" key="5">
    <source>
        <dbReference type="ARBA" id="ARBA00022692"/>
    </source>
</evidence>
<keyword evidence="11" id="KW-1185">Reference proteome</keyword>
<evidence type="ECO:0000256" key="2">
    <source>
        <dbReference type="ARBA" id="ARBA00022448"/>
    </source>
</evidence>
<feature type="transmembrane region" description="Helical" evidence="8">
    <location>
        <begin position="12"/>
        <end position="34"/>
    </location>
</feature>
<feature type="transmembrane region" description="Helical" evidence="8">
    <location>
        <begin position="105"/>
        <end position="123"/>
    </location>
</feature>
<dbReference type="EMBL" id="NGJY01000002">
    <property type="protein sequence ID" value="RSU03025.1"/>
    <property type="molecule type" value="Genomic_DNA"/>
</dbReference>
<protein>
    <recommendedName>
        <fullName evidence="9">Phosphotransferase system EIIC domain-containing protein</fullName>
    </recommendedName>
</protein>
<keyword evidence="5 8" id="KW-0812">Transmembrane</keyword>
<evidence type="ECO:0000256" key="8">
    <source>
        <dbReference type="SAM" id="Phobius"/>
    </source>
</evidence>